<dbReference type="GO" id="GO:0030544">
    <property type="term" value="F:Hsp70 protein binding"/>
    <property type="evidence" value="ECO:0007669"/>
    <property type="project" value="TreeGrafter"/>
</dbReference>
<name>A0A8K0G9H5_IGNLU</name>
<dbReference type="Gene3D" id="1.25.40.10">
    <property type="entry name" value="Tetratricopeptide repeat domain"/>
    <property type="match status" value="2"/>
</dbReference>
<evidence type="ECO:0000256" key="3">
    <source>
        <dbReference type="ARBA" id="ARBA00023602"/>
    </source>
</evidence>
<keyword evidence="2" id="KW-0802">TPR repeat</keyword>
<dbReference type="OrthoDB" id="420195at2759"/>
<dbReference type="SMART" id="SM00028">
    <property type="entry name" value="TPR"/>
    <property type="match status" value="3"/>
</dbReference>
<dbReference type="GO" id="GO:0005829">
    <property type="term" value="C:cytosol"/>
    <property type="evidence" value="ECO:0007669"/>
    <property type="project" value="TreeGrafter"/>
</dbReference>
<evidence type="ECO:0000256" key="2">
    <source>
        <dbReference type="ARBA" id="ARBA00022803"/>
    </source>
</evidence>
<comment type="caution">
    <text evidence="5">The sequence shown here is derived from an EMBL/GenBank/DDBJ whole genome shotgun (WGS) entry which is preliminary data.</text>
</comment>
<dbReference type="PANTHER" id="PTHR46035:SF1">
    <property type="entry name" value="TETRATRICOPEPTIDE REPEAT PROTEIN 4"/>
    <property type="match status" value="1"/>
</dbReference>
<evidence type="ECO:0000259" key="4">
    <source>
        <dbReference type="Pfam" id="PF18972"/>
    </source>
</evidence>
<evidence type="ECO:0000256" key="1">
    <source>
        <dbReference type="ARBA" id="ARBA00022737"/>
    </source>
</evidence>
<evidence type="ECO:0000313" key="6">
    <source>
        <dbReference type="Proteomes" id="UP000801492"/>
    </source>
</evidence>
<keyword evidence="1" id="KW-0677">Repeat</keyword>
<dbReference type="PANTHER" id="PTHR46035">
    <property type="entry name" value="TETRATRICOPEPTIDE REPEAT PROTEIN 4"/>
    <property type="match status" value="1"/>
</dbReference>
<dbReference type="CDD" id="cd21380">
    <property type="entry name" value="CTWD_Cns1"/>
    <property type="match status" value="1"/>
</dbReference>
<protein>
    <recommendedName>
        <fullName evidence="4">Cns1/TTC4 wheel domain-containing protein</fullName>
    </recommendedName>
</protein>
<dbReference type="GO" id="GO:0005634">
    <property type="term" value="C:nucleus"/>
    <property type="evidence" value="ECO:0007669"/>
    <property type="project" value="TreeGrafter"/>
</dbReference>
<dbReference type="InterPro" id="IPR019734">
    <property type="entry name" value="TPR_rpt"/>
</dbReference>
<proteinExistence type="inferred from homology"/>
<comment type="similarity">
    <text evidence="3">Belongs to the TTC4 family.</text>
</comment>
<dbReference type="InterPro" id="IPR044059">
    <property type="entry name" value="Csn1/TTC4_wheel"/>
</dbReference>
<reference evidence="5" key="1">
    <citation type="submission" date="2019-08" db="EMBL/GenBank/DDBJ databases">
        <title>The genome of the North American firefly Photinus pyralis.</title>
        <authorList>
            <consortium name="Photinus pyralis genome working group"/>
            <person name="Fallon T.R."/>
            <person name="Sander Lower S.E."/>
            <person name="Weng J.-K."/>
        </authorList>
    </citation>
    <scope>NUCLEOTIDE SEQUENCE</scope>
    <source>
        <strain evidence="5">TRF0915ILg1</strain>
        <tissue evidence="5">Whole body</tissue>
    </source>
</reference>
<gene>
    <name evidence="5" type="ORF">ILUMI_09615</name>
</gene>
<dbReference type="InterPro" id="IPR011990">
    <property type="entry name" value="TPR-like_helical_dom_sf"/>
</dbReference>
<dbReference type="GO" id="GO:0051879">
    <property type="term" value="F:Hsp90 protein binding"/>
    <property type="evidence" value="ECO:0007669"/>
    <property type="project" value="InterPro"/>
</dbReference>
<accession>A0A8K0G9H5</accession>
<dbReference type="Pfam" id="PF14853">
    <property type="entry name" value="Fis1_TPR_C"/>
    <property type="match status" value="1"/>
</dbReference>
<dbReference type="EMBL" id="VTPC01004935">
    <property type="protein sequence ID" value="KAF2896565.1"/>
    <property type="molecule type" value="Genomic_DNA"/>
</dbReference>
<dbReference type="GO" id="GO:0006457">
    <property type="term" value="P:protein folding"/>
    <property type="evidence" value="ECO:0007669"/>
    <property type="project" value="TreeGrafter"/>
</dbReference>
<dbReference type="InterPro" id="IPR028061">
    <property type="entry name" value="Fis1_TPR_C"/>
</dbReference>
<dbReference type="AlphaFoldDB" id="A0A8K0G9H5"/>
<feature type="domain" description="Cns1/TTC4 wheel" evidence="4">
    <location>
        <begin position="275"/>
        <end position="382"/>
    </location>
</feature>
<dbReference type="Pfam" id="PF18972">
    <property type="entry name" value="Wheel"/>
    <property type="match status" value="1"/>
</dbReference>
<keyword evidence="6" id="KW-1185">Reference proteome</keyword>
<sequence>MANQNKKTMSDAERLELAAKLDQDLEDFINGLEKKPYSEGWPEDRWEEEMEKHPFFMKKAPEAGEKLHPLMEGLQQLKYDPNENTPEDLAAAYKEDGNFNFKHKNYRLAIIAYTEGIKVKCGNNEMEASLHNNRSAANYFLKNYRSALRDAELALKFKPDYDKAITRAAICSFEINQYEKAIEYCDCFLNKKPDDVQALQLRQRCVNAIKIKERDLRKKKQLETKNNKVEEELLKQLLIRGINIEGGKDSLKLECLEPHVPELANHRVCLTESGILQWPVIFMYPEYKVMDFIQCFQEDEIFGDRMHQVLESYPEWDTEKKYMPNKTNVYFENHSTSKLYKVDVNKTLLDILKHDEYIIRGGTPSFIILVQDSPAERSFLKQYNIA</sequence>
<dbReference type="Proteomes" id="UP000801492">
    <property type="component" value="Unassembled WGS sequence"/>
</dbReference>
<dbReference type="SUPFAM" id="SSF48452">
    <property type="entry name" value="TPR-like"/>
    <property type="match status" value="1"/>
</dbReference>
<organism evidence="5 6">
    <name type="scientific">Ignelater luminosus</name>
    <name type="common">Cucubano</name>
    <name type="synonym">Pyrophorus luminosus</name>
    <dbReference type="NCBI Taxonomy" id="2038154"/>
    <lineage>
        <taxon>Eukaryota</taxon>
        <taxon>Metazoa</taxon>
        <taxon>Ecdysozoa</taxon>
        <taxon>Arthropoda</taxon>
        <taxon>Hexapoda</taxon>
        <taxon>Insecta</taxon>
        <taxon>Pterygota</taxon>
        <taxon>Neoptera</taxon>
        <taxon>Endopterygota</taxon>
        <taxon>Coleoptera</taxon>
        <taxon>Polyphaga</taxon>
        <taxon>Elateriformia</taxon>
        <taxon>Elateroidea</taxon>
        <taxon>Elateridae</taxon>
        <taxon>Agrypninae</taxon>
        <taxon>Pyrophorini</taxon>
        <taxon>Ignelater</taxon>
    </lineage>
</organism>
<evidence type="ECO:0000313" key="5">
    <source>
        <dbReference type="EMBL" id="KAF2896565.1"/>
    </source>
</evidence>